<dbReference type="InterPro" id="IPR016032">
    <property type="entry name" value="Sig_transdc_resp-reg_C-effctor"/>
</dbReference>
<evidence type="ECO:0000313" key="2">
    <source>
        <dbReference type="EMBL" id="MBO2447621.1"/>
    </source>
</evidence>
<dbReference type="RefSeq" id="WP_208255258.1">
    <property type="nucleotide sequence ID" value="NZ_JAGEOJ010000004.1"/>
</dbReference>
<dbReference type="PRINTS" id="PR00038">
    <property type="entry name" value="HTHLUXR"/>
</dbReference>
<dbReference type="InterPro" id="IPR000792">
    <property type="entry name" value="Tscrpt_reg_LuxR_C"/>
</dbReference>
<dbReference type="InterPro" id="IPR049945">
    <property type="entry name" value="AAA_22"/>
</dbReference>
<gene>
    <name evidence="2" type="ORF">J4573_11025</name>
</gene>
<dbReference type="Pfam" id="PF00196">
    <property type="entry name" value="GerE"/>
    <property type="match status" value="1"/>
</dbReference>
<protein>
    <submittedName>
        <fullName evidence="2">AAA family ATPase</fullName>
    </submittedName>
</protein>
<dbReference type="Gene3D" id="1.25.40.10">
    <property type="entry name" value="Tetratricopeptide repeat domain"/>
    <property type="match status" value="1"/>
</dbReference>
<dbReference type="SUPFAM" id="SSF52540">
    <property type="entry name" value="P-loop containing nucleoside triphosphate hydrolases"/>
    <property type="match status" value="1"/>
</dbReference>
<dbReference type="InterPro" id="IPR011990">
    <property type="entry name" value="TPR-like_helical_dom_sf"/>
</dbReference>
<feature type="domain" description="HTH luxR-type" evidence="1">
    <location>
        <begin position="700"/>
        <end position="765"/>
    </location>
</feature>
<dbReference type="Gene3D" id="1.10.10.10">
    <property type="entry name" value="Winged helix-like DNA-binding domain superfamily/Winged helix DNA-binding domain"/>
    <property type="match status" value="1"/>
</dbReference>
<dbReference type="SMART" id="SM00421">
    <property type="entry name" value="HTH_LUXR"/>
    <property type="match status" value="1"/>
</dbReference>
<proteinExistence type="predicted"/>
<comment type="caution">
    <text evidence="2">The sequence shown here is derived from an EMBL/GenBank/DDBJ whole genome shotgun (WGS) entry which is preliminary data.</text>
</comment>
<dbReference type="SUPFAM" id="SSF46894">
    <property type="entry name" value="C-terminal effector domain of the bipartite response regulators"/>
    <property type="match status" value="1"/>
</dbReference>
<dbReference type="Proteomes" id="UP000669179">
    <property type="component" value="Unassembled WGS sequence"/>
</dbReference>
<dbReference type="GO" id="GO:0006355">
    <property type="term" value="P:regulation of DNA-templated transcription"/>
    <property type="evidence" value="ECO:0007669"/>
    <property type="project" value="InterPro"/>
</dbReference>
<dbReference type="Gene3D" id="3.40.50.300">
    <property type="entry name" value="P-loop containing nucleotide triphosphate hydrolases"/>
    <property type="match status" value="1"/>
</dbReference>
<dbReference type="SUPFAM" id="SSF48452">
    <property type="entry name" value="TPR-like"/>
    <property type="match status" value="1"/>
</dbReference>
<dbReference type="Pfam" id="PF13401">
    <property type="entry name" value="AAA_22"/>
    <property type="match status" value="1"/>
</dbReference>
<dbReference type="InterPro" id="IPR027417">
    <property type="entry name" value="P-loop_NTPase"/>
</dbReference>
<dbReference type="InterPro" id="IPR058852">
    <property type="entry name" value="HTH_77"/>
</dbReference>
<dbReference type="GO" id="GO:0016887">
    <property type="term" value="F:ATP hydrolysis activity"/>
    <property type="evidence" value="ECO:0007669"/>
    <property type="project" value="InterPro"/>
</dbReference>
<dbReference type="AlphaFoldDB" id="A0A939T1H6"/>
<accession>A0A939T1H6</accession>
<organism evidence="2 3">
    <name type="scientific">Actinomadura barringtoniae</name>
    <dbReference type="NCBI Taxonomy" id="1427535"/>
    <lineage>
        <taxon>Bacteria</taxon>
        <taxon>Bacillati</taxon>
        <taxon>Actinomycetota</taxon>
        <taxon>Actinomycetes</taxon>
        <taxon>Streptosporangiales</taxon>
        <taxon>Thermomonosporaceae</taxon>
        <taxon>Actinomadura</taxon>
    </lineage>
</organism>
<dbReference type="PANTHER" id="PTHR47691:SF3">
    <property type="entry name" value="HTH-TYPE TRANSCRIPTIONAL REGULATOR RV0890C-RELATED"/>
    <property type="match status" value="1"/>
</dbReference>
<evidence type="ECO:0000313" key="3">
    <source>
        <dbReference type="Proteomes" id="UP000669179"/>
    </source>
</evidence>
<dbReference type="CDD" id="cd06170">
    <property type="entry name" value="LuxR_C_like"/>
    <property type="match status" value="1"/>
</dbReference>
<reference evidence="2" key="1">
    <citation type="submission" date="2021-03" db="EMBL/GenBank/DDBJ databases">
        <authorList>
            <person name="Kanchanasin P."/>
            <person name="Saeng-In P."/>
            <person name="Phongsopitanun W."/>
            <person name="Yuki M."/>
            <person name="Kudo T."/>
            <person name="Ohkuma M."/>
            <person name="Tanasupawat S."/>
        </authorList>
    </citation>
    <scope>NUCLEOTIDE SEQUENCE</scope>
    <source>
        <strain evidence="2">GKU 128</strain>
    </source>
</reference>
<name>A0A939T1H6_9ACTN</name>
<evidence type="ECO:0000259" key="1">
    <source>
        <dbReference type="PROSITE" id="PS50043"/>
    </source>
</evidence>
<dbReference type="Pfam" id="PF25872">
    <property type="entry name" value="HTH_77"/>
    <property type="match status" value="1"/>
</dbReference>
<dbReference type="PRINTS" id="PR00364">
    <property type="entry name" value="DISEASERSIST"/>
</dbReference>
<dbReference type="GO" id="GO:0003677">
    <property type="term" value="F:DNA binding"/>
    <property type="evidence" value="ECO:0007669"/>
    <property type="project" value="InterPro"/>
</dbReference>
<sequence>MGAARGTTTGLPRPKTSYVGRRREAAAARTALAAGRLVTLTGPGGVGKTRLATAVADEAARGFDDGAVFVELGELRDGTLLPNLAADRLGLQDRTGQPVVQAVLDHLRDRALLIVLDNCEHLVEACARFVVAVLDACPDVTLLATSRQSLGVEGERILRVPPLPVPGPDAGSSPDELAQYDGVRLLVERAAAVVPSFEVTAANSAAIATLCRQLDGVPLAIELAAARLRSLSPQQITRRLSGALALLTNAPRTAPQRQRSLRATIDWSYELCSPIEQALWARASVFAGSFDLDAATQVCEGPDVPADEVLDAVDGLLDKSVLIREDRGDVVRYRMLETIREYGQERLDVAGTRTAAARRHRDWIDRLTREADAAWAGPRQLEWTVRLRLEHANLRAALNWSLTEPGEAVAALRIAARLDEYWTMIGHSLEARQRLDLALDATPKDHPDRLFALATCALHAIWHADIDIALARLAEGDELDPGDDELITAHRTYVRSLAVMIQVKPGSAKLSMTAAEAFRAHGQIRRELHPLFIHGVAVTYLGDIEAGRRSLRRMLTLSEECGEFWYRSMALFGISMIEVGAGELDAAESAAAEALAICRDTGNRFGEAYRLDALAWVADARGEHERAATLFGAASRKWDEIGSTPEVAVSLPHMIHKRSTREALAPDRFDEAYAAGRALTDRQTIEYALGEAPEAPEAPGPPTVADLTRREGQVAALVTEGLSNGDIAARLVISRRTADTHVQNILSKLGFRNRAQIAAWYTSRRR</sequence>
<dbReference type="PANTHER" id="PTHR47691">
    <property type="entry name" value="REGULATOR-RELATED"/>
    <property type="match status" value="1"/>
</dbReference>
<dbReference type="InterPro" id="IPR036388">
    <property type="entry name" value="WH-like_DNA-bd_sf"/>
</dbReference>
<dbReference type="PROSITE" id="PS50043">
    <property type="entry name" value="HTH_LUXR_2"/>
    <property type="match status" value="1"/>
</dbReference>
<dbReference type="EMBL" id="JAGEOJ010000004">
    <property type="protein sequence ID" value="MBO2447621.1"/>
    <property type="molecule type" value="Genomic_DNA"/>
</dbReference>
<keyword evidence="3" id="KW-1185">Reference proteome</keyword>